<reference evidence="2 3" key="1">
    <citation type="submission" date="2016-09" db="EMBL/GenBank/DDBJ databases">
        <title>Extensive genetic diversity and differential bi-allelic expression allows diatom success in the polar Southern Ocean.</title>
        <authorList>
            <consortium name="DOE Joint Genome Institute"/>
            <person name="Mock T."/>
            <person name="Otillar R.P."/>
            <person name="Strauss J."/>
            <person name="Dupont C."/>
            <person name="Frickenhaus S."/>
            <person name="Maumus F."/>
            <person name="Mcmullan M."/>
            <person name="Sanges R."/>
            <person name="Schmutz J."/>
            <person name="Toseland A."/>
            <person name="Valas R."/>
            <person name="Veluchamy A."/>
            <person name="Ward B.J."/>
            <person name="Allen A."/>
            <person name="Barry K."/>
            <person name="Falciatore A."/>
            <person name="Ferrante M."/>
            <person name="Fortunato A.E."/>
            <person name="Gloeckner G."/>
            <person name="Gruber A."/>
            <person name="Hipkin R."/>
            <person name="Janech M."/>
            <person name="Kroth P."/>
            <person name="Leese F."/>
            <person name="Lindquist E."/>
            <person name="Lyon B.R."/>
            <person name="Martin J."/>
            <person name="Mayer C."/>
            <person name="Parker M."/>
            <person name="Quesneville H."/>
            <person name="Raymond J."/>
            <person name="Uhlig C."/>
            <person name="Valentin K.U."/>
            <person name="Worden A.Z."/>
            <person name="Armbrust E.V."/>
            <person name="Bowler C."/>
            <person name="Green B."/>
            <person name="Moulton V."/>
            <person name="Van Oosterhout C."/>
            <person name="Grigoriev I."/>
        </authorList>
    </citation>
    <scope>NUCLEOTIDE SEQUENCE [LARGE SCALE GENOMIC DNA]</scope>
    <source>
        <strain evidence="2 3">CCMP1102</strain>
    </source>
</reference>
<evidence type="ECO:0000313" key="3">
    <source>
        <dbReference type="Proteomes" id="UP000095751"/>
    </source>
</evidence>
<gene>
    <name evidence="2" type="ORF">FRACYDRAFT_148676</name>
</gene>
<dbReference type="OrthoDB" id="42898at2759"/>
<feature type="domain" description="Domain of unknown function at the cortex 1" evidence="1">
    <location>
        <begin position="68"/>
        <end position="325"/>
    </location>
</feature>
<accession>A0A1E7FB20</accession>
<protein>
    <recommendedName>
        <fullName evidence="1">Domain of unknown function at the cortex 1 domain-containing protein</fullName>
    </recommendedName>
</protein>
<proteinExistence type="predicted"/>
<dbReference type="KEGG" id="fcy:FRACYDRAFT_148676"/>
<evidence type="ECO:0000313" key="2">
    <source>
        <dbReference type="EMBL" id="OEU15215.1"/>
    </source>
</evidence>
<sequence length="330" mass="37473">PCRCNTNFLPAIEPKNWPQAPIALRPTPGSNTRVKCIRFSNSDEPLWQQLPHYACCEKCVILPINNGNEKPGESLVVDFESDLFEGSLLLRLRYAEGTTPEPYDDNIGYFKGVNRRYQACIRGRFKKSTPFTELVTGLRFDRRFGKLPPKWILKGALKVISFFAPQLDTKVDVDRPTSLSPLGSTPQCIIMDDDCSSSSNNYTANGIVSEKSSTMNPLDDVRIEPSEANRNILGTNFKGETSLQRAKMRKKTFDKLYVQKAADPKTNTTKIYTFEFLQHLFNFQEFSIELGNMLGSLNLEDMLNGQPLQIMAAHGDQPLWSFDVWHECLW</sequence>
<dbReference type="Proteomes" id="UP000095751">
    <property type="component" value="Unassembled WGS sequence"/>
</dbReference>
<dbReference type="Pfam" id="PF08588">
    <property type="entry name" value="Duc1"/>
    <property type="match status" value="1"/>
</dbReference>
<name>A0A1E7FB20_9STRA</name>
<dbReference type="EMBL" id="KV784359">
    <property type="protein sequence ID" value="OEU15215.1"/>
    <property type="molecule type" value="Genomic_DNA"/>
</dbReference>
<organism evidence="2 3">
    <name type="scientific">Fragilariopsis cylindrus CCMP1102</name>
    <dbReference type="NCBI Taxonomy" id="635003"/>
    <lineage>
        <taxon>Eukaryota</taxon>
        <taxon>Sar</taxon>
        <taxon>Stramenopiles</taxon>
        <taxon>Ochrophyta</taxon>
        <taxon>Bacillariophyta</taxon>
        <taxon>Bacillariophyceae</taxon>
        <taxon>Bacillariophycidae</taxon>
        <taxon>Bacillariales</taxon>
        <taxon>Bacillariaceae</taxon>
        <taxon>Fragilariopsis</taxon>
    </lineage>
</organism>
<dbReference type="PANTHER" id="PTHR34826">
    <property type="entry name" value="UPF0590 PROTEIN C409.17C"/>
    <property type="match status" value="1"/>
</dbReference>
<dbReference type="InterPro" id="IPR013897">
    <property type="entry name" value="Duc1"/>
</dbReference>
<feature type="non-terminal residue" evidence="2">
    <location>
        <position position="330"/>
    </location>
</feature>
<keyword evidence="3" id="KW-1185">Reference proteome</keyword>
<dbReference type="AlphaFoldDB" id="A0A1E7FB20"/>
<feature type="non-terminal residue" evidence="2">
    <location>
        <position position="1"/>
    </location>
</feature>
<evidence type="ECO:0000259" key="1">
    <source>
        <dbReference type="Pfam" id="PF08588"/>
    </source>
</evidence>
<dbReference type="PANTHER" id="PTHR34826:SF2">
    <property type="entry name" value="UPF0590 PROTEIN C409.17C"/>
    <property type="match status" value="1"/>
</dbReference>
<dbReference type="InParanoid" id="A0A1E7FB20"/>